<keyword evidence="11" id="KW-0472">Membrane</keyword>
<evidence type="ECO:0000259" key="14">
    <source>
        <dbReference type="PROSITE" id="PS50948"/>
    </source>
</evidence>
<dbReference type="Pfam" id="PF07714">
    <property type="entry name" value="PK_Tyr_Ser-Thr"/>
    <property type="match status" value="1"/>
</dbReference>
<keyword evidence="11" id="KW-1133">Transmembrane helix</keyword>
<keyword evidence="11" id="KW-0812">Transmembrane</keyword>
<evidence type="ECO:0000256" key="8">
    <source>
        <dbReference type="ARBA" id="ARBA00023180"/>
    </source>
</evidence>
<dbReference type="InterPro" id="IPR000719">
    <property type="entry name" value="Prot_kinase_dom"/>
</dbReference>
<evidence type="ECO:0000256" key="4">
    <source>
        <dbReference type="ARBA" id="ARBA00022741"/>
    </source>
</evidence>
<evidence type="ECO:0000256" key="3">
    <source>
        <dbReference type="ARBA" id="ARBA00022729"/>
    </source>
</evidence>
<dbReference type="Proteomes" id="UP001396334">
    <property type="component" value="Unassembled WGS sequence"/>
</dbReference>
<dbReference type="EMBL" id="JBBPBN010000080">
    <property type="protein sequence ID" value="KAK8983437.1"/>
    <property type="molecule type" value="Genomic_DNA"/>
</dbReference>
<dbReference type="Gene3D" id="2.90.10.10">
    <property type="entry name" value="Bulb-type lectin domain"/>
    <property type="match status" value="1"/>
</dbReference>
<accession>A0ABR2P4W2</accession>
<dbReference type="Pfam" id="PF00954">
    <property type="entry name" value="S_locus_glycop"/>
    <property type="match status" value="1"/>
</dbReference>
<dbReference type="InterPro" id="IPR000858">
    <property type="entry name" value="S_locus_glycoprot_dom"/>
</dbReference>
<dbReference type="Pfam" id="PF00069">
    <property type="entry name" value="Pkinase"/>
    <property type="match status" value="1"/>
</dbReference>
<name>A0ABR2P4W2_9ROSI</name>
<dbReference type="InterPro" id="IPR024171">
    <property type="entry name" value="SRK-like_kinase"/>
</dbReference>
<evidence type="ECO:0000313" key="16">
    <source>
        <dbReference type="Proteomes" id="UP001396334"/>
    </source>
</evidence>
<comment type="catalytic activity">
    <reaction evidence="9">
        <text>L-threonyl-[protein] + ATP = O-phospho-L-threonyl-[protein] + ADP + H(+)</text>
        <dbReference type="Rhea" id="RHEA:46608"/>
        <dbReference type="Rhea" id="RHEA-COMP:11060"/>
        <dbReference type="Rhea" id="RHEA-COMP:11605"/>
        <dbReference type="ChEBI" id="CHEBI:15378"/>
        <dbReference type="ChEBI" id="CHEBI:30013"/>
        <dbReference type="ChEBI" id="CHEBI:30616"/>
        <dbReference type="ChEBI" id="CHEBI:61977"/>
        <dbReference type="ChEBI" id="CHEBI:456216"/>
        <dbReference type="EC" id="2.7.11.1"/>
    </reaction>
</comment>
<organism evidence="15 16">
    <name type="scientific">Hibiscus sabdariffa</name>
    <name type="common">roselle</name>
    <dbReference type="NCBI Taxonomy" id="183260"/>
    <lineage>
        <taxon>Eukaryota</taxon>
        <taxon>Viridiplantae</taxon>
        <taxon>Streptophyta</taxon>
        <taxon>Embryophyta</taxon>
        <taxon>Tracheophyta</taxon>
        <taxon>Spermatophyta</taxon>
        <taxon>Magnoliopsida</taxon>
        <taxon>eudicotyledons</taxon>
        <taxon>Gunneridae</taxon>
        <taxon>Pentapetalae</taxon>
        <taxon>rosids</taxon>
        <taxon>malvids</taxon>
        <taxon>Malvales</taxon>
        <taxon>Malvaceae</taxon>
        <taxon>Malvoideae</taxon>
        <taxon>Hibiscus</taxon>
    </lineage>
</organism>
<dbReference type="Gene3D" id="1.10.510.10">
    <property type="entry name" value="Transferase(Phosphotransferase) domain 1"/>
    <property type="match status" value="1"/>
</dbReference>
<feature type="domain" description="Bulb-type lectin" evidence="13">
    <location>
        <begin position="61"/>
        <end position="181"/>
    </location>
</feature>
<evidence type="ECO:0000256" key="11">
    <source>
        <dbReference type="SAM" id="Phobius"/>
    </source>
</evidence>
<dbReference type="PROSITE" id="PS00107">
    <property type="entry name" value="PROTEIN_KINASE_ATP"/>
    <property type="match status" value="1"/>
</dbReference>
<protein>
    <recommendedName>
        <fullName evidence="9">Receptor-like serine/threonine-protein kinase</fullName>
        <ecNumber evidence="9">2.7.11.1</ecNumber>
    </recommendedName>
</protein>
<dbReference type="Pfam" id="PF08276">
    <property type="entry name" value="PAN_2"/>
    <property type="match status" value="1"/>
</dbReference>
<evidence type="ECO:0000256" key="9">
    <source>
        <dbReference type="PIRNR" id="PIRNR000641"/>
    </source>
</evidence>
<evidence type="ECO:0000259" key="13">
    <source>
        <dbReference type="PROSITE" id="PS50927"/>
    </source>
</evidence>
<gene>
    <name evidence="15" type="ORF">V6N11_073850</name>
</gene>
<keyword evidence="2 9" id="KW-0808">Transferase</keyword>
<evidence type="ECO:0000259" key="12">
    <source>
        <dbReference type="PROSITE" id="PS50011"/>
    </source>
</evidence>
<keyword evidence="6 9" id="KW-0067">ATP-binding</keyword>
<dbReference type="PIRSF" id="PIRSF000641">
    <property type="entry name" value="SRK"/>
    <property type="match status" value="1"/>
</dbReference>
<dbReference type="InterPro" id="IPR036426">
    <property type="entry name" value="Bulb-type_lectin_dom_sf"/>
</dbReference>
<dbReference type="PROSITE" id="PS50011">
    <property type="entry name" value="PROTEIN_KINASE_DOM"/>
    <property type="match status" value="1"/>
</dbReference>
<feature type="domain" description="Protein kinase" evidence="12">
    <location>
        <begin position="511"/>
        <end position="748"/>
    </location>
</feature>
<dbReference type="InterPro" id="IPR001245">
    <property type="entry name" value="Ser-Thr/Tyr_kinase_cat_dom"/>
</dbReference>
<feature type="domain" description="Apple" evidence="14">
    <location>
        <begin position="344"/>
        <end position="423"/>
    </location>
</feature>
<keyword evidence="3" id="KW-0732">Signal</keyword>
<dbReference type="Pfam" id="PF01453">
    <property type="entry name" value="B_lectin"/>
    <property type="match status" value="1"/>
</dbReference>
<comment type="catalytic activity">
    <reaction evidence="9">
        <text>L-seryl-[protein] + ATP = O-phospho-L-seryl-[protein] + ADP + H(+)</text>
        <dbReference type="Rhea" id="RHEA:17989"/>
        <dbReference type="Rhea" id="RHEA-COMP:9863"/>
        <dbReference type="Rhea" id="RHEA-COMP:11604"/>
        <dbReference type="ChEBI" id="CHEBI:15378"/>
        <dbReference type="ChEBI" id="CHEBI:29999"/>
        <dbReference type="ChEBI" id="CHEBI:30616"/>
        <dbReference type="ChEBI" id="CHEBI:83421"/>
        <dbReference type="ChEBI" id="CHEBI:456216"/>
        <dbReference type="EC" id="2.7.11.1"/>
    </reaction>
</comment>
<evidence type="ECO:0000256" key="2">
    <source>
        <dbReference type="ARBA" id="ARBA00022679"/>
    </source>
</evidence>
<evidence type="ECO:0000256" key="5">
    <source>
        <dbReference type="ARBA" id="ARBA00022777"/>
    </source>
</evidence>
<dbReference type="PROSITE" id="PS50927">
    <property type="entry name" value="BULB_LECTIN"/>
    <property type="match status" value="1"/>
</dbReference>
<sequence>MSPVLVLRLPDMPARMRIVSSARDQDRSCGKEGEVFKSSMKGLIVLLCWFLMPSAIMSTIVDSINTTHFIRDGETIVSASEIFEFGFFSPGVTANRYLGIWYKKSVETVVWVANREVPLNDSSGVAKVTNRGNLVLMNGKGITIWSSHRLRLVHSPVAQLLDSGNLVVKDDRDKSFIWQSFDHPCDTLLPGMKLGKDLVTEQYRYLSSWKSSDDPAPGNFTFGFVPDLVSEEGSSVQYRSNENEVYNGYIHGLRHTSILTRLVISHNGDLRHFKWTDQNRRWVHYRSTQEDTCDSYGYCGANGVCNPNNSPVCACLDGFVPENKTELDKRPGSGGCIRKTQLSCSGDVFKEFPGVKFPASASDFNNTMNLEECESQCSKNCSCTAYANSDIGYGGSGCQLWFGELIDIKQSPGRGQLIYIRLAMSEIDETRKGTDKTTEKRRMWIVVSCGCLTVVAIAGISLVIFVWRKKKPRKGSMKGLPESSYKYENQNEDLELPLFDFATIARATDNFSPSNKIGEGGFGSVYKGILDDGLEIAVKRLSKGSTQGDIEFRNEVEQIAIVQHRNLVKLLGCCIQKDEKALIYEFMPNKSLDFFIFDQVRSMLLDWPMRSFGEKQTAADTNRVVGTYGYMSPEYVIDGVYSTKSDVFSFGVLLLEIISGKRNRGFFHPDHHFNLVGHAWKLFTEGKSMELVAEPISKTENSNEVIRSIQPKQPGFFRERDLVDYSSSSSSQQHFLSNNFTITVLDAR</sequence>
<comment type="similarity">
    <text evidence="9">Belongs to the protein kinase superfamily. Ser/Thr protein kinase family.</text>
</comment>
<evidence type="ECO:0000256" key="7">
    <source>
        <dbReference type="ARBA" id="ARBA00023157"/>
    </source>
</evidence>
<reference evidence="15 16" key="1">
    <citation type="journal article" date="2024" name="G3 (Bethesda)">
        <title>Genome assembly of Hibiscus sabdariffa L. provides insights into metabolisms of medicinal natural products.</title>
        <authorList>
            <person name="Kim T."/>
        </authorList>
    </citation>
    <scope>NUCLEOTIDE SEQUENCE [LARGE SCALE GENOMIC DNA]</scope>
    <source>
        <strain evidence="15">TK-2024</strain>
        <tissue evidence="15">Old leaves</tissue>
    </source>
</reference>
<keyword evidence="8" id="KW-0325">Glycoprotein</keyword>
<evidence type="ECO:0000256" key="6">
    <source>
        <dbReference type="ARBA" id="ARBA00022840"/>
    </source>
</evidence>
<evidence type="ECO:0000256" key="10">
    <source>
        <dbReference type="PROSITE-ProRule" id="PRU10141"/>
    </source>
</evidence>
<keyword evidence="5 9" id="KW-0418">Kinase</keyword>
<dbReference type="EC" id="2.7.11.1" evidence="9"/>
<feature type="transmembrane region" description="Helical" evidence="11">
    <location>
        <begin position="43"/>
        <end position="61"/>
    </location>
</feature>
<dbReference type="SUPFAM" id="SSF51110">
    <property type="entry name" value="alpha-D-mannose-specific plant lectins"/>
    <property type="match status" value="1"/>
</dbReference>
<dbReference type="SMART" id="SM00108">
    <property type="entry name" value="B_lectin"/>
    <property type="match status" value="1"/>
</dbReference>
<feature type="transmembrane region" description="Helical" evidence="11">
    <location>
        <begin position="443"/>
        <end position="467"/>
    </location>
</feature>
<comment type="caution">
    <text evidence="15">The sequence shown here is derived from an EMBL/GenBank/DDBJ whole genome shotgun (WGS) entry which is preliminary data.</text>
</comment>
<keyword evidence="1 9" id="KW-0723">Serine/threonine-protein kinase</keyword>
<dbReference type="InterPro" id="IPR003609">
    <property type="entry name" value="Pan_app"/>
</dbReference>
<dbReference type="Gene3D" id="3.30.200.20">
    <property type="entry name" value="Phosphorylase Kinase, domain 1"/>
    <property type="match status" value="1"/>
</dbReference>
<dbReference type="CDD" id="cd01098">
    <property type="entry name" value="PAN_AP_plant"/>
    <property type="match status" value="1"/>
</dbReference>
<dbReference type="CDD" id="cd00028">
    <property type="entry name" value="B_lectin"/>
    <property type="match status" value="1"/>
</dbReference>
<dbReference type="SMART" id="SM00473">
    <property type="entry name" value="PAN_AP"/>
    <property type="match status" value="1"/>
</dbReference>
<proteinExistence type="inferred from homology"/>
<keyword evidence="7" id="KW-1015">Disulfide bond</keyword>
<keyword evidence="16" id="KW-1185">Reference proteome</keyword>
<feature type="binding site" evidence="10">
    <location>
        <position position="539"/>
    </location>
    <ligand>
        <name>ATP</name>
        <dbReference type="ChEBI" id="CHEBI:30616"/>
    </ligand>
</feature>
<evidence type="ECO:0000256" key="1">
    <source>
        <dbReference type="ARBA" id="ARBA00022527"/>
    </source>
</evidence>
<dbReference type="InterPro" id="IPR017441">
    <property type="entry name" value="Protein_kinase_ATP_BS"/>
</dbReference>
<dbReference type="PROSITE" id="PS50948">
    <property type="entry name" value="PAN"/>
    <property type="match status" value="1"/>
</dbReference>
<dbReference type="PANTHER" id="PTHR32444">
    <property type="entry name" value="BULB-TYPE LECTIN DOMAIN-CONTAINING PROTEIN"/>
    <property type="match status" value="1"/>
</dbReference>
<dbReference type="SUPFAM" id="SSF56112">
    <property type="entry name" value="Protein kinase-like (PK-like)"/>
    <property type="match status" value="1"/>
</dbReference>
<dbReference type="InterPro" id="IPR011009">
    <property type="entry name" value="Kinase-like_dom_sf"/>
</dbReference>
<keyword evidence="4 9" id="KW-0547">Nucleotide-binding</keyword>
<dbReference type="PANTHER" id="PTHR32444:SF183">
    <property type="entry name" value="APPLE DOMAIN-CONTAINING PROTEIN"/>
    <property type="match status" value="1"/>
</dbReference>
<dbReference type="InterPro" id="IPR001480">
    <property type="entry name" value="Bulb-type_lectin_dom"/>
</dbReference>
<evidence type="ECO:0000313" key="15">
    <source>
        <dbReference type="EMBL" id="KAK8983437.1"/>
    </source>
</evidence>